<reference evidence="2" key="2">
    <citation type="submission" date="2020-09" db="EMBL/GenBank/DDBJ databases">
        <authorList>
            <person name="Sun Q."/>
            <person name="Ohkuma M."/>
        </authorList>
    </citation>
    <scope>NUCLEOTIDE SEQUENCE</scope>
    <source>
        <strain evidence="2">JCM 19831</strain>
    </source>
</reference>
<comment type="caution">
    <text evidence="2">The sequence shown here is derived from an EMBL/GenBank/DDBJ whole genome shotgun (WGS) entry which is preliminary data.</text>
</comment>
<gene>
    <name evidence="2" type="ORF">GCM10007977_057790</name>
</gene>
<feature type="signal peptide" evidence="1">
    <location>
        <begin position="1"/>
        <end position="17"/>
    </location>
</feature>
<keyword evidence="1" id="KW-0732">Signal</keyword>
<feature type="chain" id="PRO_5037760466" description="WD40 repeat protein" evidence="1">
    <location>
        <begin position="18"/>
        <end position="397"/>
    </location>
</feature>
<evidence type="ECO:0000313" key="3">
    <source>
        <dbReference type="Proteomes" id="UP000642070"/>
    </source>
</evidence>
<reference evidence="2" key="1">
    <citation type="journal article" date="2014" name="Int. J. Syst. Evol. Microbiol.">
        <title>Complete genome sequence of Corynebacterium casei LMG S-19264T (=DSM 44701T), isolated from a smear-ripened cheese.</title>
        <authorList>
            <consortium name="US DOE Joint Genome Institute (JGI-PGF)"/>
            <person name="Walter F."/>
            <person name="Albersmeier A."/>
            <person name="Kalinowski J."/>
            <person name="Ruckert C."/>
        </authorList>
    </citation>
    <scope>NUCLEOTIDE SEQUENCE</scope>
    <source>
        <strain evidence="2">JCM 19831</strain>
    </source>
</reference>
<sequence>MRVLAVLSASLLVGALAACGSSDDDGAPGADAGSGSTAADGPGAGFRDRNLLVTAVCSAGANGGWLVSVDGWDPKTWKHESTAEFPVPAGVLATEQQADASPKVRSGLVALCTSDPGGPLSRSTRDGEDRAASVRLVRSLFDRNFTKMAVVIRDGNSGASHVGYVDRSGKLTDLTATDTGFGSTPREQRAVLSPDGADVWFSYRADGTWKVGSRSTGADHQLTQRSTGEVPDLPLFLAGDPVHALVAYNVVVSPDGRRYSGWAPADNNEDDVFAVPSGTAALTDATPKVADNGCAGAVGWLDDNTLLCPVGLDGNLAAVAVDGPKNTARQPILPDNNRSNIGMVISPDGGQVVFLSAAGTEREYWITATRPGATPNKVARTGEFSVVGDAAVFVEWR</sequence>
<proteinExistence type="predicted"/>
<evidence type="ECO:0000256" key="1">
    <source>
        <dbReference type="SAM" id="SignalP"/>
    </source>
</evidence>
<organism evidence="2 3">
    <name type="scientific">Dactylosporangium sucinum</name>
    <dbReference type="NCBI Taxonomy" id="1424081"/>
    <lineage>
        <taxon>Bacteria</taxon>
        <taxon>Bacillati</taxon>
        <taxon>Actinomycetota</taxon>
        <taxon>Actinomycetes</taxon>
        <taxon>Micromonosporales</taxon>
        <taxon>Micromonosporaceae</taxon>
        <taxon>Dactylosporangium</taxon>
    </lineage>
</organism>
<accession>A0A917U0I6</accession>
<dbReference type="Proteomes" id="UP000642070">
    <property type="component" value="Unassembled WGS sequence"/>
</dbReference>
<keyword evidence="3" id="KW-1185">Reference proteome</keyword>
<name>A0A917U0I6_9ACTN</name>
<dbReference type="EMBL" id="BMPI01000030">
    <property type="protein sequence ID" value="GGM48626.1"/>
    <property type="molecule type" value="Genomic_DNA"/>
</dbReference>
<protein>
    <recommendedName>
        <fullName evidence="4">WD40 repeat protein</fullName>
    </recommendedName>
</protein>
<dbReference type="InterPro" id="IPR011042">
    <property type="entry name" value="6-blade_b-propeller_TolB-like"/>
</dbReference>
<dbReference type="SUPFAM" id="SSF82171">
    <property type="entry name" value="DPP6 N-terminal domain-like"/>
    <property type="match status" value="1"/>
</dbReference>
<evidence type="ECO:0000313" key="2">
    <source>
        <dbReference type="EMBL" id="GGM48626.1"/>
    </source>
</evidence>
<dbReference type="AlphaFoldDB" id="A0A917U0I6"/>
<dbReference type="RefSeq" id="WP_190253099.1">
    <property type="nucleotide sequence ID" value="NZ_BMPI01000030.1"/>
</dbReference>
<dbReference type="PROSITE" id="PS51257">
    <property type="entry name" value="PROKAR_LIPOPROTEIN"/>
    <property type="match status" value="1"/>
</dbReference>
<dbReference type="Gene3D" id="2.120.10.30">
    <property type="entry name" value="TolB, C-terminal domain"/>
    <property type="match status" value="1"/>
</dbReference>
<evidence type="ECO:0008006" key="4">
    <source>
        <dbReference type="Google" id="ProtNLM"/>
    </source>
</evidence>